<dbReference type="SUPFAM" id="SSF55298">
    <property type="entry name" value="YjgF-like"/>
    <property type="match status" value="1"/>
</dbReference>
<proteinExistence type="predicted"/>
<evidence type="ECO:0008006" key="2">
    <source>
        <dbReference type="Google" id="ProtNLM"/>
    </source>
</evidence>
<evidence type="ECO:0000313" key="1">
    <source>
        <dbReference type="EMBL" id="VAX08506.1"/>
    </source>
</evidence>
<protein>
    <recommendedName>
        <fullName evidence="2">RidA/YER057c/UK114 superfamily, group 2, YoaB-like protein</fullName>
    </recommendedName>
</protein>
<reference evidence="1" key="1">
    <citation type="submission" date="2018-06" db="EMBL/GenBank/DDBJ databases">
        <authorList>
            <person name="Zhirakovskaya E."/>
        </authorList>
    </citation>
    <scope>NUCLEOTIDE SEQUENCE</scope>
</reference>
<dbReference type="PANTHER" id="PTHR47328:SF1">
    <property type="entry name" value="RUTC FAMILY PROTEIN YOAB"/>
    <property type="match status" value="1"/>
</dbReference>
<dbReference type="InterPro" id="IPR035959">
    <property type="entry name" value="RutC-like_sf"/>
</dbReference>
<dbReference type="PANTHER" id="PTHR47328">
    <property type="match status" value="1"/>
</dbReference>
<dbReference type="EMBL" id="UOFW01000241">
    <property type="protein sequence ID" value="VAX08506.1"/>
    <property type="molecule type" value="Genomic_DNA"/>
</dbReference>
<name>A0A3B1ARA2_9ZZZZ</name>
<dbReference type="InterPro" id="IPR006175">
    <property type="entry name" value="YjgF/YER057c/UK114"/>
</dbReference>
<sequence>MNIKRHELTARYAQAVTHDNTVYLAGQIADDWDKDITGQANEIFARIDILLAKAGTDKKKLLTMTCWINDFSNYTGFNQAYDAWIDAENLPARATVRAELLDPKLHIEIMLTAAK</sequence>
<dbReference type="AlphaFoldDB" id="A0A3B1ARA2"/>
<dbReference type="CDD" id="cd06150">
    <property type="entry name" value="YjgF_YER057c_UK114_like_2"/>
    <property type="match status" value="1"/>
</dbReference>
<dbReference type="InterPro" id="IPR035709">
    <property type="entry name" value="YoaB-like"/>
</dbReference>
<gene>
    <name evidence="1" type="ORF">MNBD_ALPHA03-481</name>
</gene>
<accession>A0A3B1ARA2</accession>
<organism evidence="1">
    <name type="scientific">hydrothermal vent metagenome</name>
    <dbReference type="NCBI Taxonomy" id="652676"/>
    <lineage>
        <taxon>unclassified sequences</taxon>
        <taxon>metagenomes</taxon>
        <taxon>ecological metagenomes</taxon>
    </lineage>
</organism>
<dbReference type="Pfam" id="PF01042">
    <property type="entry name" value="Ribonuc_L-PSP"/>
    <property type="match status" value="1"/>
</dbReference>
<dbReference type="Gene3D" id="3.30.1330.40">
    <property type="entry name" value="RutC-like"/>
    <property type="match status" value="1"/>
</dbReference>